<evidence type="ECO:0000256" key="7">
    <source>
        <dbReference type="SAM" id="MobiDB-lite"/>
    </source>
</evidence>
<protein>
    <recommendedName>
        <fullName evidence="4 5">Protein GrpE</fullName>
    </recommendedName>
    <alternativeName>
        <fullName evidence="4">HSP-70 cofactor</fullName>
    </alternativeName>
</protein>
<dbReference type="HAMAP" id="MF_01151">
    <property type="entry name" value="GrpE"/>
    <property type="match status" value="1"/>
</dbReference>
<evidence type="ECO:0000256" key="4">
    <source>
        <dbReference type="HAMAP-Rule" id="MF_01151"/>
    </source>
</evidence>
<dbReference type="PRINTS" id="PR00773">
    <property type="entry name" value="GRPEPROTEIN"/>
</dbReference>
<comment type="similarity">
    <text evidence="1 4 6">Belongs to the GrpE family.</text>
</comment>
<dbReference type="GO" id="GO:0042803">
    <property type="term" value="F:protein homodimerization activity"/>
    <property type="evidence" value="ECO:0007669"/>
    <property type="project" value="InterPro"/>
</dbReference>
<comment type="function">
    <text evidence="4 5">Participates actively in the response to hyperosmotic and heat shock by preventing the aggregation of stress-denatured proteins, in association with DnaK and GrpE. It is the nucleotide exchange factor for DnaK and may function as a thermosensor. Unfolded proteins bind initially to DnaJ; upon interaction with the DnaJ-bound protein, DnaK hydrolyzes its bound ATP, resulting in the formation of a stable complex. GrpE releases ADP from DnaK; ATP binding to DnaK triggers the release of the substrate protein, thus completing the reaction cycle. Several rounds of ATP-dependent interactions between DnaJ, DnaK and GrpE are required for fully efficient folding.</text>
</comment>
<keyword evidence="3 4" id="KW-0143">Chaperone</keyword>
<feature type="region of interest" description="Disordered" evidence="7">
    <location>
        <begin position="1"/>
        <end position="22"/>
    </location>
</feature>
<dbReference type="AlphaFoldDB" id="A0A238JPC6"/>
<reference evidence="8 9" key="1">
    <citation type="submission" date="2017-05" db="EMBL/GenBank/DDBJ databases">
        <authorList>
            <person name="Song R."/>
            <person name="Chenine A.L."/>
            <person name="Ruprecht R.M."/>
        </authorList>
    </citation>
    <scope>NUCLEOTIDE SEQUENCE [LARGE SCALE GENOMIC DNA]</scope>
    <source>
        <strain evidence="8 9">CECT 8898</strain>
    </source>
</reference>
<comment type="subcellular location">
    <subcellularLocation>
        <location evidence="4">Cytoplasm</location>
    </subcellularLocation>
</comment>
<keyword evidence="2 4" id="KW-0346">Stress response</keyword>
<sequence>MADQNKDDFLDDIDAAEAEEQAGLTEEIDDIALELESLRAERDDFKDRFMRALADAENARKRAEKDRREAQAYGGTRIARDLLPVYDNLNRALAAANEEGSQASVALVEGVELTLKELLKVFERHGMTRIIPQIGDRFDPQQHEAMFEAPVPGTRAGDIIQVSAEGFLLYDRLLRPAQVGVSSMPSA</sequence>
<name>A0A238JPC6_9RHOB</name>
<dbReference type="GO" id="GO:0005737">
    <property type="term" value="C:cytoplasm"/>
    <property type="evidence" value="ECO:0007669"/>
    <property type="project" value="UniProtKB-SubCell"/>
</dbReference>
<dbReference type="InterPro" id="IPR000740">
    <property type="entry name" value="GrpE"/>
</dbReference>
<dbReference type="GO" id="GO:0051087">
    <property type="term" value="F:protein-folding chaperone binding"/>
    <property type="evidence" value="ECO:0007669"/>
    <property type="project" value="InterPro"/>
</dbReference>
<evidence type="ECO:0000256" key="2">
    <source>
        <dbReference type="ARBA" id="ARBA00023016"/>
    </source>
</evidence>
<gene>
    <name evidence="4" type="primary">grpE</name>
    <name evidence="8" type="ORF">MAA8898_00230</name>
</gene>
<accession>A0A238JPC6</accession>
<dbReference type="InterPro" id="IPR013805">
    <property type="entry name" value="GrpE_CC"/>
</dbReference>
<keyword evidence="4" id="KW-0963">Cytoplasm</keyword>
<dbReference type="CDD" id="cd00446">
    <property type="entry name" value="GrpE"/>
    <property type="match status" value="1"/>
</dbReference>
<dbReference type="SUPFAM" id="SSF58014">
    <property type="entry name" value="Coiled-coil domain of nucleotide exchange factor GrpE"/>
    <property type="match status" value="1"/>
</dbReference>
<evidence type="ECO:0000256" key="1">
    <source>
        <dbReference type="ARBA" id="ARBA00009054"/>
    </source>
</evidence>
<dbReference type="PROSITE" id="PS01071">
    <property type="entry name" value="GRPE"/>
    <property type="match status" value="1"/>
</dbReference>
<dbReference type="RefSeq" id="WP_094019127.1">
    <property type="nucleotide sequence ID" value="NZ_FXYF01000001.1"/>
</dbReference>
<evidence type="ECO:0000313" key="9">
    <source>
        <dbReference type="Proteomes" id="UP000207598"/>
    </source>
</evidence>
<evidence type="ECO:0000256" key="6">
    <source>
        <dbReference type="RuleBase" id="RU004478"/>
    </source>
</evidence>
<evidence type="ECO:0000256" key="5">
    <source>
        <dbReference type="RuleBase" id="RU000639"/>
    </source>
</evidence>
<dbReference type="SUPFAM" id="SSF51064">
    <property type="entry name" value="Head domain of nucleotide exchange factor GrpE"/>
    <property type="match status" value="1"/>
</dbReference>
<dbReference type="Gene3D" id="2.30.22.10">
    <property type="entry name" value="Head domain of nucleotide exchange factor GrpE"/>
    <property type="match status" value="1"/>
</dbReference>
<proteinExistence type="inferred from homology"/>
<dbReference type="OrthoDB" id="9789811at2"/>
<dbReference type="Pfam" id="PF01025">
    <property type="entry name" value="GrpE"/>
    <property type="match status" value="1"/>
</dbReference>
<dbReference type="GO" id="GO:0051082">
    <property type="term" value="F:unfolded protein binding"/>
    <property type="evidence" value="ECO:0007669"/>
    <property type="project" value="TreeGrafter"/>
</dbReference>
<dbReference type="Gene3D" id="3.90.20.20">
    <property type="match status" value="1"/>
</dbReference>
<comment type="subunit">
    <text evidence="4">Homodimer.</text>
</comment>
<dbReference type="PANTHER" id="PTHR21237">
    <property type="entry name" value="GRPE PROTEIN"/>
    <property type="match status" value="1"/>
</dbReference>
<dbReference type="Proteomes" id="UP000207598">
    <property type="component" value="Unassembled WGS sequence"/>
</dbReference>
<organism evidence="8 9">
    <name type="scientific">Maliponia aquimaris</name>
    <dbReference type="NCBI Taxonomy" id="1673631"/>
    <lineage>
        <taxon>Bacteria</taxon>
        <taxon>Pseudomonadati</taxon>
        <taxon>Pseudomonadota</taxon>
        <taxon>Alphaproteobacteria</taxon>
        <taxon>Rhodobacterales</taxon>
        <taxon>Paracoccaceae</taxon>
        <taxon>Maliponia</taxon>
    </lineage>
</organism>
<dbReference type="EMBL" id="FXYF01000001">
    <property type="protein sequence ID" value="SMX32365.1"/>
    <property type="molecule type" value="Genomic_DNA"/>
</dbReference>
<evidence type="ECO:0000256" key="3">
    <source>
        <dbReference type="ARBA" id="ARBA00023186"/>
    </source>
</evidence>
<keyword evidence="9" id="KW-1185">Reference proteome</keyword>
<dbReference type="InterPro" id="IPR009012">
    <property type="entry name" value="GrpE_head"/>
</dbReference>
<feature type="compositionally biased region" description="Acidic residues" evidence="7">
    <location>
        <begin position="9"/>
        <end position="22"/>
    </location>
</feature>
<dbReference type="GO" id="GO:0006457">
    <property type="term" value="P:protein folding"/>
    <property type="evidence" value="ECO:0007669"/>
    <property type="project" value="InterPro"/>
</dbReference>
<evidence type="ECO:0000313" key="8">
    <source>
        <dbReference type="EMBL" id="SMX32365.1"/>
    </source>
</evidence>
<dbReference type="PANTHER" id="PTHR21237:SF23">
    <property type="entry name" value="GRPE PROTEIN HOMOLOG, MITOCHONDRIAL"/>
    <property type="match status" value="1"/>
</dbReference>
<dbReference type="GO" id="GO:0000774">
    <property type="term" value="F:adenyl-nucleotide exchange factor activity"/>
    <property type="evidence" value="ECO:0007669"/>
    <property type="project" value="InterPro"/>
</dbReference>